<proteinExistence type="predicted"/>
<protein>
    <submittedName>
        <fullName evidence="1">Uncharacterized protein</fullName>
    </submittedName>
</protein>
<reference evidence="1 2" key="1">
    <citation type="submission" date="2018-03" db="EMBL/GenBank/DDBJ databases">
        <authorList>
            <person name="Gully D."/>
        </authorList>
    </citation>
    <scope>NUCLEOTIDE SEQUENCE [LARGE SCALE GENOMIC DNA]</scope>
    <source>
        <strain evidence="1">ORS3257</strain>
    </source>
</reference>
<dbReference type="EMBL" id="LS398110">
    <property type="protein sequence ID" value="SPP92122.1"/>
    <property type="molecule type" value="Genomic_DNA"/>
</dbReference>
<organism evidence="1 2">
    <name type="scientific">Bradyrhizobium vignae</name>
    <dbReference type="NCBI Taxonomy" id="1549949"/>
    <lineage>
        <taxon>Bacteria</taxon>
        <taxon>Pseudomonadati</taxon>
        <taxon>Pseudomonadota</taxon>
        <taxon>Alphaproteobacteria</taxon>
        <taxon>Hyphomicrobiales</taxon>
        <taxon>Nitrobacteraceae</taxon>
        <taxon>Bradyrhizobium</taxon>
    </lineage>
</organism>
<dbReference type="KEGG" id="bvz:BRAD3257_0978"/>
<sequence length="64" mass="7114">MSGLVQLLVLTLAQGVERRIMAADQADELLWVHFMSMATGILMRHRRAVDIVGVRTGLLRVALI</sequence>
<dbReference type="Proteomes" id="UP000246085">
    <property type="component" value="Chromosome BRAD3257"/>
</dbReference>
<accession>A0A2U3PSK8</accession>
<evidence type="ECO:0000313" key="1">
    <source>
        <dbReference type="EMBL" id="SPP92122.1"/>
    </source>
</evidence>
<dbReference type="AlphaFoldDB" id="A0A2U3PSK8"/>
<name>A0A2U3PSK8_9BRAD</name>
<evidence type="ECO:0000313" key="2">
    <source>
        <dbReference type="Proteomes" id="UP000246085"/>
    </source>
</evidence>
<gene>
    <name evidence="1" type="ORF">BRAD3257_0978</name>
</gene>